<evidence type="ECO:0000313" key="4">
    <source>
        <dbReference type="Proteomes" id="UP000559256"/>
    </source>
</evidence>
<dbReference type="Gene3D" id="3.20.20.100">
    <property type="entry name" value="NADP-dependent oxidoreductase domain"/>
    <property type="match status" value="1"/>
</dbReference>
<protein>
    <recommendedName>
        <fullName evidence="2">NADP-dependent oxidoreductase domain-containing protein</fullName>
    </recommendedName>
</protein>
<gene>
    <name evidence="3" type="ORF">D9758_010333</name>
</gene>
<dbReference type="InterPro" id="IPR023210">
    <property type="entry name" value="NADP_OxRdtase_dom"/>
</dbReference>
<organism evidence="3 4">
    <name type="scientific">Tetrapyrgos nigripes</name>
    <dbReference type="NCBI Taxonomy" id="182062"/>
    <lineage>
        <taxon>Eukaryota</taxon>
        <taxon>Fungi</taxon>
        <taxon>Dikarya</taxon>
        <taxon>Basidiomycota</taxon>
        <taxon>Agaricomycotina</taxon>
        <taxon>Agaricomycetes</taxon>
        <taxon>Agaricomycetidae</taxon>
        <taxon>Agaricales</taxon>
        <taxon>Marasmiineae</taxon>
        <taxon>Marasmiaceae</taxon>
        <taxon>Tetrapyrgos</taxon>
    </lineage>
</organism>
<evidence type="ECO:0000313" key="3">
    <source>
        <dbReference type="EMBL" id="KAF5350787.1"/>
    </source>
</evidence>
<dbReference type="Pfam" id="PF00248">
    <property type="entry name" value="Aldo_ket_red"/>
    <property type="match status" value="1"/>
</dbReference>
<keyword evidence="1" id="KW-0560">Oxidoreductase</keyword>
<feature type="domain" description="NADP-dependent oxidoreductase" evidence="2">
    <location>
        <begin position="9"/>
        <end position="310"/>
    </location>
</feature>
<reference evidence="3 4" key="1">
    <citation type="journal article" date="2020" name="ISME J.">
        <title>Uncovering the hidden diversity of litter-decomposition mechanisms in mushroom-forming fungi.</title>
        <authorList>
            <person name="Floudas D."/>
            <person name="Bentzer J."/>
            <person name="Ahren D."/>
            <person name="Johansson T."/>
            <person name="Persson P."/>
            <person name="Tunlid A."/>
        </authorList>
    </citation>
    <scope>NUCLEOTIDE SEQUENCE [LARGE SCALE GENOMIC DNA]</scope>
    <source>
        <strain evidence="3 4">CBS 291.85</strain>
    </source>
</reference>
<accession>A0A8H5FW08</accession>
<dbReference type="SUPFAM" id="SSF51430">
    <property type="entry name" value="NAD(P)-linked oxidoreductase"/>
    <property type="match status" value="1"/>
</dbReference>
<sequence>MTFQTRIPLIYGGGGIGAPGTDCKLTTTEAAQPIVDEFCKHGPMAIDTSALYGHGTSEQIIAEMNLHSSRVDTKVYPIAPGDHSPAKLRESCEKSIAALKGHKIRVYYLHAPDCATPFEDTLRTIDELYREGKFEQFGLSNFKTYQVGEIVTICRKNGWVQPTVYEGVYNPLDRTIETELIPALRHFNIKFAAYSPLAGGFLIGHLLDEGGLDNVEEGSHFDPKLPFGMWFQSRYRKMIGPVRELRDVAEKHGLNLNQASVRWLQHHSAMIPSDLGIIFGGTKTSHVSRTLEYSAEEPLPEPVVQAFEDCYLKVKAGVPNYHHDPAWYDPKKYGY</sequence>
<keyword evidence="4" id="KW-1185">Reference proteome</keyword>
<dbReference type="GO" id="GO:0016491">
    <property type="term" value="F:oxidoreductase activity"/>
    <property type="evidence" value="ECO:0007669"/>
    <property type="project" value="UniProtKB-KW"/>
</dbReference>
<dbReference type="PANTHER" id="PTHR43364:SF4">
    <property type="entry name" value="NAD(P)-LINKED OXIDOREDUCTASE SUPERFAMILY PROTEIN"/>
    <property type="match status" value="1"/>
</dbReference>
<dbReference type="InterPro" id="IPR050523">
    <property type="entry name" value="AKR_Detox_Biosynth"/>
</dbReference>
<dbReference type="Proteomes" id="UP000559256">
    <property type="component" value="Unassembled WGS sequence"/>
</dbReference>
<comment type="caution">
    <text evidence="3">The sequence shown here is derived from an EMBL/GenBank/DDBJ whole genome shotgun (WGS) entry which is preliminary data.</text>
</comment>
<evidence type="ECO:0000259" key="2">
    <source>
        <dbReference type="Pfam" id="PF00248"/>
    </source>
</evidence>
<dbReference type="OrthoDB" id="2310150at2759"/>
<proteinExistence type="predicted"/>
<dbReference type="EMBL" id="JAACJM010000073">
    <property type="protein sequence ID" value="KAF5350787.1"/>
    <property type="molecule type" value="Genomic_DNA"/>
</dbReference>
<evidence type="ECO:0000256" key="1">
    <source>
        <dbReference type="ARBA" id="ARBA00023002"/>
    </source>
</evidence>
<dbReference type="CDD" id="cd19075">
    <property type="entry name" value="AKR_AKR7A1-5"/>
    <property type="match status" value="1"/>
</dbReference>
<dbReference type="AlphaFoldDB" id="A0A8H5FW08"/>
<name>A0A8H5FW08_9AGAR</name>
<dbReference type="InterPro" id="IPR036812">
    <property type="entry name" value="NAD(P)_OxRdtase_dom_sf"/>
</dbReference>
<dbReference type="PANTHER" id="PTHR43364">
    <property type="entry name" value="NADH-SPECIFIC METHYLGLYOXAL REDUCTASE-RELATED"/>
    <property type="match status" value="1"/>
</dbReference>